<organism evidence="1 2">
    <name type="scientific">Candidatus Nitrosocaldus cavascurensis</name>
    <dbReference type="NCBI Taxonomy" id="2058097"/>
    <lineage>
        <taxon>Archaea</taxon>
        <taxon>Nitrososphaerota</taxon>
        <taxon>Nitrososphaeria</taxon>
        <taxon>Candidatus Nitrosocaldales</taxon>
        <taxon>Candidatus Nitrosocaldaceae</taxon>
        <taxon>Candidatus Nitrosocaldus</taxon>
    </lineage>
</organism>
<protein>
    <submittedName>
        <fullName evidence="1">Uncharacterized protein</fullName>
    </submittedName>
</protein>
<dbReference type="AlphaFoldDB" id="A0A2K5AS79"/>
<sequence>MQQRIIKGMTYIIAVIVLALPLAYAATDTYTAVNSNKYEYGSSGTITSYKPAITNSVSSDHRDYMVYTVSGKKHTIGAGMNWYKTNAGSIIGWLMVYVHDPSNTSYQGVHYVYSGYTYTQNSVTVSASTCKATSSTSTTCNPAASACCWIGSVVDTNTGYSLRKGRCYSTLIIPTLQLALLEQLAEHSQTTLQTRIH</sequence>
<keyword evidence="2" id="KW-1185">Reference proteome</keyword>
<accession>A0A2K5AS79</accession>
<evidence type="ECO:0000313" key="2">
    <source>
        <dbReference type="Proteomes" id="UP000236248"/>
    </source>
</evidence>
<evidence type="ECO:0000313" key="1">
    <source>
        <dbReference type="EMBL" id="SPC34469.1"/>
    </source>
</evidence>
<dbReference type="GeneID" id="41595303"/>
<dbReference type="Proteomes" id="UP000236248">
    <property type="component" value="Chromosome NCAV"/>
</dbReference>
<gene>
    <name evidence="1" type="ORF">NCAV_1302</name>
</gene>
<proteinExistence type="predicted"/>
<name>A0A2K5AS79_9ARCH</name>
<dbReference type="EMBL" id="LT981265">
    <property type="protein sequence ID" value="SPC34469.1"/>
    <property type="molecule type" value="Genomic_DNA"/>
</dbReference>
<reference evidence="2" key="1">
    <citation type="submission" date="2018-01" db="EMBL/GenBank/DDBJ databases">
        <authorList>
            <person name="Kerou L M."/>
        </authorList>
    </citation>
    <scope>NUCLEOTIDE SEQUENCE [LARGE SCALE GENOMIC DNA]</scope>
    <source>
        <strain evidence="2">SCU2</strain>
    </source>
</reference>
<dbReference type="RefSeq" id="WP_148695231.1">
    <property type="nucleotide sequence ID" value="NZ_LT981265.1"/>
</dbReference>
<dbReference type="KEGG" id="ncv:NCAV_1302"/>